<sequence length="50" mass="5725">MCFSKLGSSPFDEKTITLSCFFESLFQLIFRDFLLRQVIGFAAIIFADIP</sequence>
<accession>A0A0H3PKI9</accession>
<gene>
    <name evidence="1" type="ORF">ECH7EC869_1821</name>
</gene>
<evidence type="ECO:0000313" key="1">
    <source>
        <dbReference type="EMBL" id="EDU89848.1"/>
    </source>
</evidence>
<proteinExistence type="predicted"/>
<protein>
    <submittedName>
        <fullName evidence="1">Uncharacterized protein</fullName>
    </submittedName>
</protein>
<evidence type="ECO:0000313" key="2">
    <source>
        <dbReference type="Proteomes" id="UP000004641"/>
    </source>
</evidence>
<name>A0A0H3PKI9_ECO5C</name>
<dbReference type="Proteomes" id="UP000004641">
    <property type="component" value="Unassembled WGS sequence"/>
</dbReference>
<comment type="caution">
    <text evidence="1">The sequence shown here is derived from an EMBL/GenBank/DDBJ whole genome shotgun (WGS) entry which is preliminary data.</text>
</comment>
<reference evidence="1 2" key="1">
    <citation type="journal article" date="2011" name="Appl. Environ. Microbiol.">
        <title>Genome signatures of Escherichia coli O157:H7 isolates from the bovine host reservoir.</title>
        <authorList>
            <person name="Eppinger M."/>
            <person name="Mammel M.K."/>
            <person name="Leclerc J.E."/>
            <person name="Ravel J."/>
            <person name="Cebula T.A."/>
        </authorList>
    </citation>
    <scope>NUCLEOTIDE SEQUENCE [LARGE SCALE GENOMIC DNA]</scope>
    <source>
        <strain evidence="1 2">EC869</strain>
    </source>
</reference>
<dbReference type="EMBL" id="ABHU01000017">
    <property type="protein sequence ID" value="EDU89848.1"/>
    <property type="molecule type" value="Genomic_DNA"/>
</dbReference>
<dbReference type="BioCyc" id="ECOL478008-HMP:G76-483365-MONOMER"/>
<dbReference type="AlphaFoldDB" id="A0A0H3PKI9"/>
<organism evidence="1 2">
    <name type="scientific">Escherichia coli O157:H7 (strain EC869)</name>
    <dbReference type="NCBI Taxonomy" id="478008"/>
    <lineage>
        <taxon>Bacteria</taxon>
        <taxon>Pseudomonadati</taxon>
        <taxon>Pseudomonadota</taxon>
        <taxon>Gammaproteobacteria</taxon>
        <taxon>Enterobacterales</taxon>
        <taxon>Enterobacteriaceae</taxon>
        <taxon>Escherichia</taxon>
    </lineage>
</organism>